<accession>A0A1H8D955</accession>
<dbReference type="STRING" id="245187.SAMN04488003_10859"/>
<dbReference type="RefSeq" id="WP_089901390.1">
    <property type="nucleotide sequence ID" value="NZ_FOCI01000008.1"/>
</dbReference>
<evidence type="ECO:0000313" key="2">
    <source>
        <dbReference type="Proteomes" id="UP000199585"/>
    </source>
</evidence>
<dbReference type="AlphaFoldDB" id="A0A1H8D955"/>
<proteinExistence type="predicted"/>
<name>A0A1H8D955_9RHOB</name>
<dbReference type="Pfam" id="PF06620">
    <property type="entry name" value="DUF1150"/>
    <property type="match status" value="1"/>
</dbReference>
<sequence>MFTKNDLSVLGTNIVYLKPVATADLPDDVRAQAGDLTTLFAVHNTMGEQVALVASEGIASHLAAEHHMQLVTLH</sequence>
<evidence type="ECO:0000313" key="1">
    <source>
        <dbReference type="EMBL" id="SEN03773.1"/>
    </source>
</evidence>
<evidence type="ECO:0008006" key="3">
    <source>
        <dbReference type="Google" id="ProtNLM"/>
    </source>
</evidence>
<reference evidence="1 2" key="1">
    <citation type="submission" date="2016-10" db="EMBL/GenBank/DDBJ databases">
        <authorList>
            <person name="de Groot N.N."/>
        </authorList>
    </citation>
    <scope>NUCLEOTIDE SEQUENCE [LARGE SCALE GENOMIC DNA]</scope>
    <source>
        <strain evidence="1 2">DSM 16213</strain>
    </source>
</reference>
<protein>
    <recommendedName>
        <fullName evidence="3">DUF1150 family protein</fullName>
    </recommendedName>
</protein>
<dbReference type="Proteomes" id="UP000199585">
    <property type="component" value="Unassembled WGS sequence"/>
</dbReference>
<dbReference type="OrthoDB" id="7205167at2"/>
<gene>
    <name evidence="1" type="ORF">SAMN04488003_10859</name>
</gene>
<organism evidence="1 2">
    <name type="scientific">Loktanella fryxellensis</name>
    <dbReference type="NCBI Taxonomy" id="245187"/>
    <lineage>
        <taxon>Bacteria</taxon>
        <taxon>Pseudomonadati</taxon>
        <taxon>Pseudomonadota</taxon>
        <taxon>Alphaproteobacteria</taxon>
        <taxon>Rhodobacterales</taxon>
        <taxon>Roseobacteraceae</taxon>
        <taxon>Loktanella</taxon>
    </lineage>
</organism>
<dbReference type="EMBL" id="FOCI01000008">
    <property type="protein sequence ID" value="SEN03773.1"/>
    <property type="molecule type" value="Genomic_DNA"/>
</dbReference>
<dbReference type="InterPro" id="IPR009531">
    <property type="entry name" value="DUF1150"/>
</dbReference>
<keyword evidence="2" id="KW-1185">Reference proteome</keyword>